<reference evidence="2" key="1">
    <citation type="submission" date="2016-02" db="EMBL/GenBank/DDBJ databases">
        <title>Draft genome sequence of Microdochium bolleyi, a fungal endophyte of beachgrass.</title>
        <authorList>
            <consortium name="DOE Joint Genome Institute"/>
            <person name="David A.S."/>
            <person name="May G."/>
            <person name="Haridas S."/>
            <person name="Lim J."/>
            <person name="Wang M."/>
            <person name="Labutti K."/>
            <person name="Lipzen A."/>
            <person name="Barry K."/>
            <person name="Grigoriev I.V."/>
        </authorList>
    </citation>
    <scope>NUCLEOTIDE SEQUENCE [LARGE SCALE GENOMIC DNA]</scope>
    <source>
        <strain evidence="2">J235TASD1</strain>
    </source>
</reference>
<dbReference type="InterPro" id="IPR021036">
    <property type="entry name" value="Ribosomal_mS45"/>
</dbReference>
<dbReference type="EMBL" id="KQ964252">
    <property type="protein sequence ID" value="KXJ90575.1"/>
    <property type="molecule type" value="Genomic_DNA"/>
</dbReference>
<dbReference type="Pfam" id="PF12298">
    <property type="entry name" value="Bot1p"/>
    <property type="match status" value="1"/>
</dbReference>
<keyword evidence="2" id="KW-1185">Reference proteome</keyword>
<dbReference type="PANTHER" id="PTHR28158">
    <property type="entry name" value="37S RIBOSOMAL PROTEIN S35, MITOCHONDRIAL"/>
    <property type="match status" value="1"/>
</dbReference>
<sequence length="335" mass="38086">MPPRIPTPAVARVVEAQLCIAPRASHQQTASFSSTPSRDGFSKVRREFRRWLKLEGNQFKSIPEGENGPRYYTDPVKRRIKNLGPGQFETSVPFMQNPSFRAAPVLNERARELIWQKVMRDGDTIKAVAAEYGIDIRRVAAVIRLKEVEKDWEKKGKTLAKPYAKAVLSMVRTHNINPTVQNKPLEDINEVHIHPHTMQQIFWPTSESRHFTRKDAAKVFNEDMLPLDKRVQIPELITLEKDIASGTAPYEAAQKFKKSVRDSEFKTAEKARVRATAAESAVTRVRTDRFDLRFQDFNAEAVGTDGRRRSAIGARYGVPHYDRAKGQVKIPTSVP</sequence>
<dbReference type="GO" id="GO:0005763">
    <property type="term" value="C:mitochondrial small ribosomal subunit"/>
    <property type="evidence" value="ECO:0007669"/>
    <property type="project" value="TreeGrafter"/>
</dbReference>
<evidence type="ECO:0000313" key="1">
    <source>
        <dbReference type="EMBL" id="KXJ90575.1"/>
    </source>
</evidence>
<gene>
    <name evidence="1" type="ORF">Micbo1qcDRAFT_234503</name>
</gene>
<organism evidence="1 2">
    <name type="scientific">Microdochium bolleyi</name>
    <dbReference type="NCBI Taxonomy" id="196109"/>
    <lineage>
        <taxon>Eukaryota</taxon>
        <taxon>Fungi</taxon>
        <taxon>Dikarya</taxon>
        <taxon>Ascomycota</taxon>
        <taxon>Pezizomycotina</taxon>
        <taxon>Sordariomycetes</taxon>
        <taxon>Xylariomycetidae</taxon>
        <taxon>Xylariales</taxon>
        <taxon>Microdochiaceae</taxon>
        <taxon>Microdochium</taxon>
    </lineage>
</organism>
<dbReference type="OrthoDB" id="10052321at2759"/>
<dbReference type="GO" id="GO:0032543">
    <property type="term" value="P:mitochondrial translation"/>
    <property type="evidence" value="ECO:0007669"/>
    <property type="project" value="TreeGrafter"/>
</dbReference>
<protein>
    <submittedName>
        <fullName evidence="1">Eukaryotic mitochondrial regulator protein-domain-containing protein</fullName>
    </submittedName>
</protein>
<dbReference type="PANTHER" id="PTHR28158:SF1">
    <property type="entry name" value="SMALL RIBOSOMAL SUBUNIT PROTEIN MS45"/>
    <property type="match status" value="1"/>
</dbReference>
<dbReference type="Proteomes" id="UP000070501">
    <property type="component" value="Unassembled WGS sequence"/>
</dbReference>
<name>A0A136J063_9PEZI</name>
<dbReference type="STRING" id="196109.A0A136J063"/>
<evidence type="ECO:0000313" key="2">
    <source>
        <dbReference type="Proteomes" id="UP000070501"/>
    </source>
</evidence>
<dbReference type="InParanoid" id="A0A136J063"/>
<proteinExistence type="predicted"/>
<accession>A0A136J063</accession>
<dbReference type="AlphaFoldDB" id="A0A136J063"/>
<dbReference type="GO" id="GO:0003735">
    <property type="term" value="F:structural constituent of ribosome"/>
    <property type="evidence" value="ECO:0007669"/>
    <property type="project" value="TreeGrafter"/>
</dbReference>